<dbReference type="KEGG" id="slau:SLA_1488"/>
<dbReference type="Proteomes" id="UP000217676">
    <property type="component" value="Chromosome"/>
</dbReference>
<reference evidence="2 3" key="1">
    <citation type="journal article" date="2016" name="Genome Announc.">
        <title>Complete Genome Sequence of Thiostrepton-Producing Streptomyces laurentii ATCC 31255.</title>
        <authorList>
            <person name="Doi K."/>
            <person name="Fujino Y."/>
            <person name="Nagayoshi Y."/>
            <person name="Ohshima T."/>
            <person name="Ogata S."/>
        </authorList>
    </citation>
    <scope>NUCLEOTIDE SEQUENCE [LARGE SCALE GENOMIC DNA]</scope>
    <source>
        <strain evidence="2 3">ATCC 31255</strain>
    </source>
</reference>
<proteinExistence type="predicted"/>
<protein>
    <submittedName>
        <fullName evidence="2">Uncharacterized protein</fullName>
    </submittedName>
</protein>
<name>A0A160NUZ5_STRLU</name>
<feature type="compositionally biased region" description="Low complexity" evidence="1">
    <location>
        <begin position="44"/>
        <end position="56"/>
    </location>
</feature>
<organism evidence="2 3">
    <name type="scientific">Streptomyces laurentii</name>
    <dbReference type="NCBI Taxonomy" id="39478"/>
    <lineage>
        <taxon>Bacteria</taxon>
        <taxon>Bacillati</taxon>
        <taxon>Actinomycetota</taxon>
        <taxon>Actinomycetes</taxon>
        <taxon>Kitasatosporales</taxon>
        <taxon>Streptomycetaceae</taxon>
        <taxon>Streptomyces</taxon>
    </lineage>
</organism>
<evidence type="ECO:0000256" key="1">
    <source>
        <dbReference type="SAM" id="MobiDB-lite"/>
    </source>
</evidence>
<keyword evidence="3" id="KW-1185">Reference proteome</keyword>
<dbReference type="EMBL" id="AP017424">
    <property type="protein sequence ID" value="BAU82427.1"/>
    <property type="molecule type" value="Genomic_DNA"/>
</dbReference>
<gene>
    <name evidence="2" type="ORF">SLA_1488</name>
</gene>
<sequence length="72" mass="7198">MWTAKDGCVCVVMGGDCSGAGTPFRRRVGPEESLPSPFPPGDFTAAPTATDSVAAAGGAGPAETPYGRRRAG</sequence>
<dbReference type="AlphaFoldDB" id="A0A160NUZ5"/>
<evidence type="ECO:0000313" key="2">
    <source>
        <dbReference type="EMBL" id="BAU82427.1"/>
    </source>
</evidence>
<feature type="region of interest" description="Disordered" evidence="1">
    <location>
        <begin position="18"/>
        <end position="72"/>
    </location>
</feature>
<evidence type="ECO:0000313" key="3">
    <source>
        <dbReference type="Proteomes" id="UP000217676"/>
    </source>
</evidence>
<accession>A0A160NUZ5</accession>